<name>A0A8T2QG92_CERRI</name>
<dbReference type="AlphaFoldDB" id="A0A8T2QG92"/>
<gene>
    <name evidence="6" type="ORF">KP509_35G016500</name>
</gene>
<dbReference type="OrthoDB" id="4348522at2759"/>
<dbReference type="PROSITE" id="PS50089">
    <property type="entry name" value="ZF_RING_2"/>
    <property type="match status" value="1"/>
</dbReference>
<evidence type="ECO:0000256" key="1">
    <source>
        <dbReference type="ARBA" id="ARBA00022723"/>
    </source>
</evidence>
<dbReference type="PANTHER" id="PTHR45931">
    <property type="entry name" value="SI:CH211-59O9.10"/>
    <property type="match status" value="1"/>
</dbReference>
<dbReference type="InterPro" id="IPR013083">
    <property type="entry name" value="Znf_RING/FYVE/PHD"/>
</dbReference>
<evidence type="ECO:0000256" key="2">
    <source>
        <dbReference type="ARBA" id="ARBA00022771"/>
    </source>
</evidence>
<dbReference type="Pfam" id="PF13639">
    <property type="entry name" value="zf-RING_2"/>
    <property type="match status" value="1"/>
</dbReference>
<dbReference type="EMBL" id="CM035440">
    <property type="protein sequence ID" value="KAH7282171.1"/>
    <property type="molecule type" value="Genomic_DNA"/>
</dbReference>
<sequence length="77" mass="8410">MIPPRPAIKSALNALPLVKVDANSKDCAICIDTIEAGLQATQLPCQHLFHRDCITHWLSNRRNISFSLPIMSPGATS</sequence>
<dbReference type="InterPro" id="IPR051834">
    <property type="entry name" value="RING_finger_E3_ligase"/>
</dbReference>
<keyword evidence="1" id="KW-0479">Metal-binding</keyword>
<feature type="domain" description="RING-type" evidence="5">
    <location>
        <begin position="27"/>
        <end position="70"/>
    </location>
</feature>
<dbReference type="InterPro" id="IPR001841">
    <property type="entry name" value="Znf_RING"/>
</dbReference>
<dbReference type="Gene3D" id="3.30.40.10">
    <property type="entry name" value="Zinc/RING finger domain, C3HC4 (zinc finger)"/>
    <property type="match status" value="1"/>
</dbReference>
<evidence type="ECO:0000313" key="7">
    <source>
        <dbReference type="Proteomes" id="UP000825935"/>
    </source>
</evidence>
<evidence type="ECO:0000313" key="6">
    <source>
        <dbReference type="EMBL" id="KAH7282171.1"/>
    </source>
</evidence>
<dbReference type="SUPFAM" id="SSF57850">
    <property type="entry name" value="RING/U-box"/>
    <property type="match status" value="1"/>
</dbReference>
<organism evidence="6 7">
    <name type="scientific">Ceratopteris richardii</name>
    <name type="common">Triangle waterfern</name>
    <dbReference type="NCBI Taxonomy" id="49495"/>
    <lineage>
        <taxon>Eukaryota</taxon>
        <taxon>Viridiplantae</taxon>
        <taxon>Streptophyta</taxon>
        <taxon>Embryophyta</taxon>
        <taxon>Tracheophyta</taxon>
        <taxon>Polypodiopsida</taxon>
        <taxon>Polypodiidae</taxon>
        <taxon>Polypodiales</taxon>
        <taxon>Pteridineae</taxon>
        <taxon>Pteridaceae</taxon>
        <taxon>Parkerioideae</taxon>
        <taxon>Ceratopteris</taxon>
    </lineage>
</organism>
<dbReference type="GO" id="GO:0061630">
    <property type="term" value="F:ubiquitin protein ligase activity"/>
    <property type="evidence" value="ECO:0007669"/>
    <property type="project" value="TreeGrafter"/>
</dbReference>
<evidence type="ECO:0000259" key="5">
    <source>
        <dbReference type="PROSITE" id="PS50089"/>
    </source>
</evidence>
<dbReference type="PANTHER" id="PTHR45931:SF3">
    <property type="entry name" value="RING ZINC FINGER-CONTAINING PROTEIN"/>
    <property type="match status" value="1"/>
</dbReference>
<reference evidence="6" key="1">
    <citation type="submission" date="2021-08" db="EMBL/GenBank/DDBJ databases">
        <title>WGS assembly of Ceratopteris richardii.</title>
        <authorList>
            <person name="Marchant D.B."/>
            <person name="Chen G."/>
            <person name="Jenkins J."/>
            <person name="Shu S."/>
            <person name="Leebens-Mack J."/>
            <person name="Grimwood J."/>
            <person name="Schmutz J."/>
            <person name="Soltis P."/>
            <person name="Soltis D."/>
            <person name="Chen Z.-H."/>
        </authorList>
    </citation>
    <scope>NUCLEOTIDE SEQUENCE</scope>
    <source>
        <strain evidence="6">Whitten #5841</strain>
        <tissue evidence="6">Leaf</tissue>
    </source>
</reference>
<keyword evidence="2 4" id="KW-0863">Zinc-finger</keyword>
<comment type="caution">
    <text evidence="6">The sequence shown here is derived from an EMBL/GenBank/DDBJ whole genome shotgun (WGS) entry which is preliminary data.</text>
</comment>
<dbReference type="GO" id="GO:0005634">
    <property type="term" value="C:nucleus"/>
    <property type="evidence" value="ECO:0007669"/>
    <property type="project" value="TreeGrafter"/>
</dbReference>
<dbReference type="GO" id="GO:0008270">
    <property type="term" value="F:zinc ion binding"/>
    <property type="evidence" value="ECO:0007669"/>
    <property type="project" value="UniProtKB-KW"/>
</dbReference>
<evidence type="ECO:0000256" key="3">
    <source>
        <dbReference type="ARBA" id="ARBA00022833"/>
    </source>
</evidence>
<accession>A0A8T2QG92</accession>
<dbReference type="Proteomes" id="UP000825935">
    <property type="component" value="Chromosome 35"/>
</dbReference>
<evidence type="ECO:0000256" key="4">
    <source>
        <dbReference type="PROSITE-ProRule" id="PRU00175"/>
    </source>
</evidence>
<keyword evidence="7" id="KW-1185">Reference proteome</keyword>
<protein>
    <recommendedName>
        <fullName evidence="5">RING-type domain-containing protein</fullName>
    </recommendedName>
</protein>
<dbReference type="GO" id="GO:0006511">
    <property type="term" value="P:ubiquitin-dependent protein catabolic process"/>
    <property type="evidence" value="ECO:0007669"/>
    <property type="project" value="TreeGrafter"/>
</dbReference>
<proteinExistence type="predicted"/>
<keyword evidence="3" id="KW-0862">Zinc</keyword>